<evidence type="ECO:0000313" key="10">
    <source>
        <dbReference type="Proteomes" id="UP000255328"/>
    </source>
</evidence>
<comment type="subcellular location">
    <subcellularLocation>
        <location evidence="1">Cell membrane</location>
        <topology evidence="1">Single-pass membrane protein</topology>
    </subcellularLocation>
    <subcellularLocation>
        <location evidence="7">Cell membrane</location>
        <topology evidence="7">Single-pass type II membrane protein</topology>
    </subcellularLocation>
</comment>
<sequence length="130" mass="14810">MGRFRKKRPIMALDLTPLIDVVFLLIIFFMVSTTFNKYGSIEINLPSANINSSIQENKSVEIIIDKEEKYFISKDGKIKAIKFEDLETILQGVKEVTVSGDKELKYQVIIDTVSKVKNAGIENLGINYYE</sequence>
<dbReference type="EMBL" id="UGGU01000003">
    <property type="protein sequence ID" value="STO31409.1"/>
    <property type="molecule type" value="Genomic_DNA"/>
</dbReference>
<keyword evidence="7" id="KW-0813">Transport</keyword>
<feature type="transmembrane region" description="Helical" evidence="8">
    <location>
        <begin position="12"/>
        <end position="31"/>
    </location>
</feature>
<proteinExistence type="inferred from homology"/>
<dbReference type="PANTHER" id="PTHR30558:SF3">
    <property type="entry name" value="BIOPOLYMER TRANSPORT PROTEIN EXBD-RELATED"/>
    <property type="match status" value="1"/>
</dbReference>
<dbReference type="GO" id="GO:0015031">
    <property type="term" value="P:protein transport"/>
    <property type="evidence" value="ECO:0007669"/>
    <property type="project" value="UniProtKB-KW"/>
</dbReference>
<dbReference type="InterPro" id="IPR003400">
    <property type="entry name" value="ExbD"/>
</dbReference>
<dbReference type="AlphaFoldDB" id="A0A377GWR6"/>
<keyword evidence="6 8" id="KW-0472">Membrane</keyword>
<dbReference type="Pfam" id="PF02472">
    <property type="entry name" value="ExbD"/>
    <property type="match status" value="1"/>
</dbReference>
<evidence type="ECO:0000256" key="5">
    <source>
        <dbReference type="ARBA" id="ARBA00022989"/>
    </source>
</evidence>
<evidence type="ECO:0000313" key="9">
    <source>
        <dbReference type="EMBL" id="STO31409.1"/>
    </source>
</evidence>
<evidence type="ECO:0000256" key="3">
    <source>
        <dbReference type="ARBA" id="ARBA00022475"/>
    </source>
</evidence>
<name>A0A377GWR6_9FUSO</name>
<dbReference type="Proteomes" id="UP000255328">
    <property type="component" value="Unassembled WGS sequence"/>
</dbReference>
<protein>
    <submittedName>
        <fullName evidence="9">Biopolymer transport protein exbD</fullName>
    </submittedName>
</protein>
<dbReference type="OrthoDB" id="9793581at2"/>
<keyword evidence="4 7" id="KW-0812">Transmembrane</keyword>
<evidence type="ECO:0000256" key="6">
    <source>
        <dbReference type="ARBA" id="ARBA00023136"/>
    </source>
</evidence>
<dbReference type="GO" id="GO:0005886">
    <property type="term" value="C:plasma membrane"/>
    <property type="evidence" value="ECO:0007669"/>
    <property type="project" value="UniProtKB-SubCell"/>
</dbReference>
<evidence type="ECO:0000256" key="8">
    <source>
        <dbReference type="SAM" id="Phobius"/>
    </source>
</evidence>
<accession>A0A377GWR6</accession>
<evidence type="ECO:0000256" key="7">
    <source>
        <dbReference type="RuleBase" id="RU003879"/>
    </source>
</evidence>
<gene>
    <name evidence="9" type="primary">exbD</name>
    <name evidence="9" type="ORF">NCTC10723_00857</name>
</gene>
<dbReference type="GO" id="GO:0022857">
    <property type="term" value="F:transmembrane transporter activity"/>
    <property type="evidence" value="ECO:0007669"/>
    <property type="project" value="InterPro"/>
</dbReference>
<keyword evidence="3" id="KW-1003">Cell membrane</keyword>
<reference evidence="9 10" key="1">
    <citation type="submission" date="2018-06" db="EMBL/GenBank/DDBJ databases">
        <authorList>
            <consortium name="Pathogen Informatics"/>
            <person name="Doyle S."/>
        </authorList>
    </citation>
    <scope>NUCLEOTIDE SEQUENCE [LARGE SCALE GENOMIC DNA]</scope>
    <source>
        <strain evidence="9 10">NCTC10723</strain>
    </source>
</reference>
<comment type="similarity">
    <text evidence="2 7">Belongs to the ExbD/TolR family.</text>
</comment>
<keyword evidence="7" id="KW-0653">Protein transport</keyword>
<keyword evidence="10" id="KW-1185">Reference proteome</keyword>
<keyword evidence="5 8" id="KW-1133">Transmembrane helix</keyword>
<dbReference type="PANTHER" id="PTHR30558">
    <property type="entry name" value="EXBD MEMBRANE COMPONENT OF PMF-DRIVEN MACROMOLECULE IMPORT SYSTEM"/>
    <property type="match status" value="1"/>
</dbReference>
<evidence type="ECO:0000256" key="2">
    <source>
        <dbReference type="ARBA" id="ARBA00005811"/>
    </source>
</evidence>
<evidence type="ECO:0000256" key="1">
    <source>
        <dbReference type="ARBA" id="ARBA00004162"/>
    </source>
</evidence>
<dbReference type="RefSeq" id="WP_115269697.1">
    <property type="nucleotide sequence ID" value="NZ_UGGU01000003.1"/>
</dbReference>
<organism evidence="9 10">
    <name type="scientific">Fusobacterium necrogenes</name>
    <dbReference type="NCBI Taxonomy" id="858"/>
    <lineage>
        <taxon>Bacteria</taxon>
        <taxon>Fusobacteriati</taxon>
        <taxon>Fusobacteriota</taxon>
        <taxon>Fusobacteriia</taxon>
        <taxon>Fusobacteriales</taxon>
        <taxon>Fusobacteriaceae</taxon>
        <taxon>Fusobacterium</taxon>
    </lineage>
</organism>
<dbReference type="Gene3D" id="3.30.420.270">
    <property type="match status" value="1"/>
</dbReference>
<evidence type="ECO:0000256" key="4">
    <source>
        <dbReference type="ARBA" id="ARBA00022692"/>
    </source>
</evidence>